<accession>A0A9N7Y582</accession>
<sequence length="286" mass="32192">MTCPVSSPSSSCTTSRIRLHGDALRSPKQSPPHFPLRRQKMFSQTPPTPVTPHDDGEETDSGVTTGYNPLTANISQIPGLSPLASFPPDENAPGRRNAVRDTDSDYVKLSKQGGQKGLLRHEPTVAAKPNAYTPPSWNFYPSENKSNLSLNNTVEKKIPEVFQPLEPPFGSDSLTAWERTGTSNTRRTDKNNNGHYNQQENLLTPNQNLEFSKFRRMVHDKKPAPTDMSKLLSSDLTQRPRRQTPILKNLRLLRQTTYTCHAFLSRKDRTKPTTRPGLMSSERFRK</sequence>
<feature type="compositionally biased region" description="Polar residues" evidence="1">
    <location>
        <begin position="61"/>
        <end position="78"/>
    </location>
</feature>
<name>A0A9N7Y582_PLEPL</name>
<feature type="region of interest" description="Disordered" evidence="1">
    <location>
        <begin position="1"/>
        <end position="98"/>
    </location>
</feature>
<dbReference type="PANTHER" id="PTHR31097:SF2">
    <property type="entry name" value="CHROMOSOME 7 OPEN READING FRAME 57"/>
    <property type="match status" value="1"/>
</dbReference>
<dbReference type="EMBL" id="CADEAL010000347">
    <property type="protein sequence ID" value="CAB1418875.1"/>
    <property type="molecule type" value="Genomic_DNA"/>
</dbReference>
<dbReference type="Pfam" id="PF17662">
    <property type="entry name" value="DUF5524"/>
    <property type="match status" value="1"/>
</dbReference>
<dbReference type="InterPro" id="IPR040247">
    <property type="entry name" value="DUF5524"/>
</dbReference>
<dbReference type="PANTHER" id="PTHR31097">
    <property type="entry name" value="SI:DKEY-276J7.1"/>
    <property type="match status" value="1"/>
</dbReference>
<organism evidence="2 3">
    <name type="scientific">Pleuronectes platessa</name>
    <name type="common">European plaice</name>
    <dbReference type="NCBI Taxonomy" id="8262"/>
    <lineage>
        <taxon>Eukaryota</taxon>
        <taxon>Metazoa</taxon>
        <taxon>Chordata</taxon>
        <taxon>Craniata</taxon>
        <taxon>Vertebrata</taxon>
        <taxon>Euteleostomi</taxon>
        <taxon>Actinopterygii</taxon>
        <taxon>Neopterygii</taxon>
        <taxon>Teleostei</taxon>
        <taxon>Neoteleostei</taxon>
        <taxon>Acanthomorphata</taxon>
        <taxon>Carangaria</taxon>
        <taxon>Pleuronectiformes</taxon>
        <taxon>Pleuronectoidei</taxon>
        <taxon>Pleuronectidae</taxon>
        <taxon>Pleuronectes</taxon>
    </lineage>
</organism>
<comment type="caution">
    <text evidence="2">The sequence shown here is derived from an EMBL/GenBank/DDBJ whole genome shotgun (WGS) entry which is preliminary data.</text>
</comment>
<evidence type="ECO:0000313" key="2">
    <source>
        <dbReference type="EMBL" id="CAB1418875.1"/>
    </source>
</evidence>
<feature type="compositionally biased region" description="Low complexity" evidence="1">
    <location>
        <begin position="1"/>
        <end position="15"/>
    </location>
</feature>
<proteinExistence type="predicted"/>
<dbReference type="Proteomes" id="UP001153269">
    <property type="component" value="Unassembled WGS sequence"/>
</dbReference>
<feature type="region of interest" description="Disordered" evidence="1">
    <location>
        <begin position="267"/>
        <end position="286"/>
    </location>
</feature>
<evidence type="ECO:0000313" key="3">
    <source>
        <dbReference type="Proteomes" id="UP001153269"/>
    </source>
</evidence>
<gene>
    <name evidence="2" type="ORF">PLEPLA_LOCUS6702</name>
</gene>
<protein>
    <submittedName>
        <fullName evidence="2">Uncharacterized protein</fullName>
    </submittedName>
</protein>
<evidence type="ECO:0000256" key="1">
    <source>
        <dbReference type="SAM" id="MobiDB-lite"/>
    </source>
</evidence>
<dbReference type="AlphaFoldDB" id="A0A9N7Y582"/>
<reference evidence="2" key="1">
    <citation type="submission" date="2020-03" db="EMBL/GenBank/DDBJ databases">
        <authorList>
            <person name="Weist P."/>
        </authorList>
    </citation>
    <scope>NUCLEOTIDE SEQUENCE</scope>
</reference>
<keyword evidence="3" id="KW-1185">Reference proteome</keyword>
<feature type="region of interest" description="Disordered" evidence="1">
    <location>
        <begin position="169"/>
        <end position="200"/>
    </location>
</feature>